<dbReference type="AlphaFoldDB" id="A0A068DNK6"/>
<keyword evidence="8" id="KW-1185">Reference proteome</keyword>
<keyword evidence="5" id="KW-0699">rRNA-binding</keyword>
<evidence type="ECO:0000313" key="8">
    <source>
        <dbReference type="Proteomes" id="UP000027148"/>
    </source>
</evidence>
<dbReference type="InterPro" id="IPR023574">
    <property type="entry name" value="Ribosomal_uL4_dom_sf"/>
</dbReference>
<comment type="similarity">
    <text evidence="1 5">Belongs to the universal ribosomal protein uL4 family.</text>
</comment>
<dbReference type="Proteomes" id="UP000027148">
    <property type="component" value="Chromosome"/>
</dbReference>
<dbReference type="PANTHER" id="PTHR10746">
    <property type="entry name" value="50S RIBOSOMAL PROTEIN L4"/>
    <property type="match status" value="1"/>
</dbReference>
<dbReference type="KEGG" id="elv:FNIIJ_041"/>
<protein>
    <recommendedName>
        <fullName evidence="4 5">Large ribosomal subunit protein uL4</fullName>
    </recommendedName>
</protein>
<dbReference type="NCBIfam" id="TIGR03953">
    <property type="entry name" value="rplD_bact"/>
    <property type="match status" value="1"/>
</dbReference>
<name>A0A068DNK6_9FLAO</name>
<reference evidence="7 8" key="1">
    <citation type="journal article" date="2014" name="Genome Biol. Evol.">
        <title>Genome sequence of "Candidatus Walczuchella monophlebidarum" the flavobacterial endosymbiont of Llaveia axin axin (Hemiptera: Coccoidea: Monophlebidae).</title>
        <authorList>
            <person name="Rosas-Perez T."/>
            <person name="Rosenblueth M."/>
            <person name="Rincon-Rosales R."/>
            <person name="Mora J."/>
            <person name="Martinez-Romero E."/>
        </authorList>
    </citation>
    <scope>NUCLEOTIDE SEQUENCE [LARGE SCALE GENOMIC DNA]</scope>
    <source>
        <strain evidence="7">FNIIJ</strain>
    </source>
</reference>
<dbReference type="HAMAP" id="MF_01328_B">
    <property type="entry name" value="Ribosomal_uL4_B"/>
    <property type="match status" value="1"/>
</dbReference>
<dbReference type="RefSeq" id="WP_038436059.1">
    <property type="nucleotide sequence ID" value="NZ_CP006873.1"/>
</dbReference>
<dbReference type="STRING" id="1415657.FNIIJ_041"/>
<dbReference type="GO" id="GO:0005840">
    <property type="term" value="C:ribosome"/>
    <property type="evidence" value="ECO:0007669"/>
    <property type="project" value="UniProtKB-KW"/>
</dbReference>
<proteinExistence type="inferred from homology"/>
<evidence type="ECO:0000256" key="3">
    <source>
        <dbReference type="ARBA" id="ARBA00023274"/>
    </source>
</evidence>
<comment type="function">
    <text evidence="5">Forms part of the polypeptide exit tunnel.</text>
</comment>
<dbReference type="GO" id="GO:0019843">
    <property type="term" value="F:rRNA binding"/>
    <property type="evidence" value="ECO:0007669"/>
    <property type="project" value="UniProtKB-UniRule"/>
</dbReference>
<dbReference type="Pfam" id="PF00573">
    <property type="entry name" value="Ribosomal_L4"/>
    <property type="match status" value="1"/>
</dbReference>
<evidence type="ECO:0000256" key="5">
    <source>
        <dbReference type="HAMAP-Rule" id="MF_01328"/>
    </source>
</evidence>
<comment type="function">
    <text evidence="5">One of the primary rRNA binding proteins, this protein initially binds near the 5'-end of the 23S rRNA. It is important during the early stages of 50S assembly. It makes multiple contacts with different domains of the 23S rRNA in the assembled 50S subunit and ribosome.</text>
</comment>
<sequence length="211" mass="24225">MEIAVLNIKGESTGRNILLDPSLFKIDYNDHLIYFDLKRYLASQRQGTNQTKERSKLSGSTRKLHRQKGTGSSRKGDIHNPIFRGGARVFGPRPRSFHQKLNKLAKSLVKKSILSQKVKDNAIKVVEDFSFEKPNTKKFLSLLRSFKLENKKILFVLKTPDKKLYLSARNLQGKKIITVNEINSYDLLNSVKLICFESAFCKIQENLKKVI</sequence>
<dbReference type="GO" id="GO:0003735">
    <property type="term" value="F:structural constituent of ribosome"/>
    <property type="evidence" value="ECO:0007669"/>
    <property type="project" value="InterPro"/>
</dbReference>
<dbReference type="EMBL" id="CP006873">
    <property type="protein sequence ID" value="AID37345.1"/>
    <property type="molecule type" value="Genomic_DNA"/>
</dbReference>
<evidence type="ECO:0000256" key="2">
    <source>
        <dbReference type="ARBA" id="ARBA00022980"/>
    </source>
</evidence>
<gene>
    <name evidence="5 7" type="primary">rplD</name>
    <name evidence="7" type="ORF">FNIIJ_041</name>
</gene>
<keyword evidence="2 5" id="KW-0689">Ribosomal protein</keyword>
<feature type="region of interest" description="Disordered" evidence="6">
    <location>
        <begin position="45"/>
        <end position="79"/>
    </location>
</feature>
<dbReference type="PANTHER" id="PTHR10746:SF6">
    <property type="entry name" value="LARGE RIBOSOMAL SUBUNIT PROTEIN UL4M"/>
    <property type="match status" value="1"/>
</dbReference>
<keyword evidence="5" id="KW-0694">RNA-binding</keyword>
<organism evidence="7 8">
    <name type="scientific">Candidatus Walczuchella monophlebidarum</name>
    <dbReference type="NCBI Taxonomy" id="1415657"/>
    <lineage>
        <taxon>Bacteria</taxon>
        <taxon>Pseudomonadati</taxon>
        <taxon>Bacteroidota</taxon>
        <taxon>Flavobacteriia</taxon>
        <taxon>Flavobacteriales</taxon>
        <taxon>Candidatus Walczuchella</taxon>
    </lineage>
</organism>
<dbReference type="SUPFAM" id="SSF52166">
    <property type="entry name" value="Ribosomal protein L4"/>
    <property type="match status" value="1"/>
</dbReference>
<dbReference type="GO" id="GO:0006412">
    <property type="term" value="P:translation"/>
    <property type="evidence" value="ECO:0007669"/>
    <property type="project" value="UniProtKB-UniRule"/>
</dbReference>
<dbReference type="InterPro" id="IPR013005">
    <property type="entry name" value="Ribosomal_uL4-like"/>
</dbReference>
<comment type="subunit">
    <text evidence="5">Part of the 50S ribosomal subunit.</text>
</comment>
<dbReference type="InterPro" id="IPR002136">
    <property type="entry name" value="Ribosomal_uL4"/>
</dbReference>
<evidence type="ECO:0000256" key="4">
    <source>
        <dbReference type="ARBA" id="ARBA00035244"/>
    </source>
</evidence>
<dbReference type="GO" id="GO:1990904">
    <property type="term" value="C:ribonucleoprotein complex"/>
    <property type="evidence" value="ECO:0007669"/>
    <property type="project" value="UniProtKB-KW"/>
</dbReference>
<evidence type="ECO:0000256" key="1">
    <source>
        <dbReference type="ARBA" id="ARBA00010528"/>
    </source>
</evidence>
<dbReference type="OrthoDB" id="9803201at2"/>
<dbReference type="HOGENOM" id="CLU_041575_5_2_10"/>
<dbReference type="Gene3D" id="3.40.1370.10">
    <property type="match status" value="1"/>
</dbReference>
<keyword evidence="3 5" id="KW-0687">Ribonucleoprotein</keyword>
<evidence type="ECO:0000256" key="6">
    <source>
        <dbReference type="SAM" id="MobiDB-lite"/>
    </source>
</evidence>
<evidence type="ECO:0000313" key="7">
    <source>
        <dbReference type="EMBL" id="AID37345.1"/>
    </source>
</evidence>
<accession>A0A068DNK6</accession>